<dbReference type="PANTHER" id="PTHR12542:SF49">
    <property type="entry name" value="EXOCYST SUBUNIT EXO70 FAMILY PROTEIN"/>
    <property type="match status" value="1"/>
</dbReference>
<keyword evidence="6" id="KW-1185">Reference proteome</keyword>
<dbReference type="SUPFAM" id="SSF74788">
    <property type="entry name" value="Cullin repeat-like"/>
    <property type="match status" value="1"/>
</dbReference>
<keyword evidence="3" id="KW-0268">Exocytosis</keyword>
<comment type="function">
    <text evidence="3">Component of the exocyst complex.</text>
</comment>
<dbReference type="EMBL" id="JARYMX010000001">
    <property type="protein sequence ID" value="KAJ9564055.1"/>
    <property type="molecule type" value="Genomic_DNA"/>
</dbReference>
<dbReference type="InterPro" id="IPR046364">
    <property type="entry name" value="Exo70_C"/>
</dbReference>
<evidence type="ECO:0000313" key="5">
    <source>
        <dbReference type="EMBL" id="KAJ9564055.1"/>
    </source>
</evidence>
<reference evidence="5" key="1">
    <citation type="submission" date="2023-03" db="EMBL/GenBank/DDBJ databases">
        <title>Chromosome-scale reference genome and RAD-based genetic map of yellow starthistle (Centaurea solstitialis) reveal putative structural variation and QTLs associated with invader traits.</title>
        <authorList>
            <person name="Reatini B."/>
            <person name="Cang F.A."/>
            <person name="Jiang Q."/>
            <person name="Mckibben M.T.W."/>
            <person name="Barker M.S."/>
            <person name="Rieseberg L.H."/>
            <person name="Dlugosch K.M."/>
        </authorList>
    </citation>
    <scope>NUCLEOTIDE SEQUENCE</scope>
    <source>
        <strain evidence="5">CAN-66</strain>
        <tissue evidence="5">Leaf</tissue>
    </source>
</reference>
<comment type="similarity">
    <text evidence="1 3">Belongs to the EXO70 family.</text>
</comment>
<feature type="domain" description="Exocyst complex subunit Exo70 C-terminal" evidence="4">
    <location>
        <begin position="1"/>
        <end position="143"/>
    </location>
</feature>
<dbReference type="GO" id="GO:0006887">
    <property type="term" value="P:exocytosis"/>
    <property type="evidence" value="ECO:0007669"/>
    <property type="project" value="UniProtKB-KW"/>
</dbReference>
<evidence type="ECO:0000259" key="4">
    <source>
        <dbReference type="Pfam" id="PF03081"/>
    </source>
</evidence>
<comment type="caution">
    <text evidence="5">The sequence shown here is derived from an EMBL/GenBank/DDBJ whole genome shotgun (WGS) entry which is preliminary data.</text>
</comment>
<dbReference type="GO" id="GO:0005546">
    <property type="term" value="F:phosphatidylinositol-4,5-bisphosphate binding"/>
    <property type="evidence" value="ECO:0007669"/>
    <property type="project" value="InterPro"/>
</dbReference>
<dbReference type="Proteomes" id="UP001172457">
    <property type="component" value="Chromosome 1"/>
</dbReference>
<dbReference type="InterPro" id="IPR004140">
    <property type="entry name" value="Exo70"/>
</dbReference>
<evidence type="ECO:0000256" key="1">
    <source>
        <dbReference type="ARBA" id="ARBA00006756"/>
    </source>
</evidence>
<dbReference type="PANTHER" id="PTHR12542">
    <property type="entry name" value="EXOCYST COMPLEX PROTEIN EXO70"/>
    <property type="match status" value="1"/>
</dbReference>
<accession>A0AA38U006</accession>
<dbReference type="Pfam" id="PF03081">
    <property type="entry name" value="Exo70_C"/>
    <property type="match status" value="1"/>
</dbReference>
<organism evidence="5 6">
    <name type="scientific">Centaurea solstitialis</name>
    <name type="common">yellow star-thistle</name>
    <dbReference type="NCBI Taxonomy" id="347529"/>
    <lineage>
        <taxon>Eukaryota</taxon>
        <taxon>Viridiplantae</taxon>
        <taxon>Streptophyta</taxon>
        <taxon>Embryophyta</taxon>
        <taxon>Tracheophyta</taxon>
        <taxon>Spermatophyta</taxon>
        <taxon>Magnoliopsida</taxon>
        <taxon>eudicotyledons</taxon>
        <taxon>Gunneridae</taxon>
        <taxon>Pentapetalae</taxon>
        <taxon>asterids</taxon>
        <taxon>campanulids</taxon>
        <taxon>Asterales</taxon>
        <taxon>Asteraceae</taxon>
        <taxon>Carduoideae</taxon>
        <taxon>Cardueae</taxon>
        <taxon>Centaureinae</taxon>
        <taxon>Centaurea</taxon>
    </lineage>
</organism>
<protein>
    <recommendedName>
        <fullName evidence="3">Exocyst subunit Exo70 family protein</fullName>
    </recommendedName>
</protein>
<gene>
    <name evidence="5" type="ORF">OSB04_000021</name>
</gene>
<proteinExistence type="inferred from homology"/>
<dbReference type="InterPro" id="IPR016159">
    <property type="entry name" value="Cullin_repeat-like_dom_sf"/>
</dbReference>
<dbReference type="Gene3D" id="1.20.1280.170">
    <property type="entry name" value="Exocyst complex component Exo70"/>
    <property type="match status" value="1"/>
</dbReference>
<evidence type="ECO:0000313" key="6">
    <source>
        <dbReference type="Proteomes" id="UP001172457"/>
    </source>
</evidence>
<evidence type="ECO:0000256" key="3">
    <source>
        <dbReference type="RuleBase" id="RU365026"/>
    </source>
</evidence>
<evidence type="ECO:0000256" key="2">
    <source>
        <dbReference type="ARBA" id="ARBA00022448"/>
    </source>
</evidence>
<dbReference type="GO" id="GO:0000145">
    <property type="term" value="C:exocyst"/>
    <property type="evidence" value="ECO:0007669"/>
    <property type="project" value="InterPro"/>
</dbReference>
<name>A0AA38U006_9ASTR</name>
<dbReference type="GO" id="GO:0015031">
    <property type="term" value="P:protein transport"/>
    <property type="evidence" value="ECO:0007669"/>
    <property type="project" value="UniProtKB-KW"/>
</dbReference>
<keyword evidence="2 3" id="KW-0813">Transport</keyword>
<dbReference type="AlphaFoldDB" id="A0AA38U006"/>
<keyword evidence="3" id="KW-0653">Protein transport</keyword>
<sequence length="152" mass="18110">MNNVHHIEEKVKQSKLKTILGNDWIREHNQKFQHYAMSYGRSTWSPILELFREEKLYNLDSSSSKTKTLFKKMLQKFHTMFKEIYKSQTGWLIPNNQLRDELRISISKKLIQAYRTFIGRAGNRIDEKYIKYSAEDLENYILDLFKGSPASL</sequence>